<dbReference type="SMART" id="SM00479">
    <property type="entry name" value="EXOIII"/>
    <property type="match status" value="1"/>
</dbReference>
<name>A0A516SKW9_9NEIS</name>
<feature type="domain" description="GIY-YIG" evidence="5">
    <location>
        <begin position="203"/>
        <end position="281"/>
    </location>
</feature>
<dbReference type="NCBIfam" id="TIGR00573">
    <property type="entry name" value="dnaq"/>
    <property type="match status" value="1"/>
</dbReference>
<evidence type="ECO:0000259" key="5">
    <source>
        <dbReference type="PROSITE" id="PS50164"/>
    </source>
</evidence>
<gene>
    <name evidence="6" type="ORF">FNU76_21925</name>
</gene>
<evidence type="ECO:0000256" key="4">
    <source>
        <dbReference type="ARBA" id="ARBA00049244"/>
    </source>
</evidence>
<dbReference type="InterPro" id="IPR000305">
    <property type="entry name" value="GIY-YIG_endonuc"/>
</dbReference>
<dbReference type="InterPro" id="IPR006054">
    <property type="entry name" value="DnaQ"/>
</dbReference>
<dbReference type="CDD" id="cd06127">
    <property type="entry name" value="DEDDh"/>
    <property type="match status" value="1"/>
</dbReference>
<dbReference type="OrthoDB" id="190275at2"/>
<dbReference type="KEGG" id="cari:FNU76_21925"/>
<dbReference type="InterPro" id="IPR047296">
    <property type="entry name" value="GIY-YIG_UvrC_Cho"/>
</dbReference>
<dbReference type="InterPro" id="IPR036397">
    <property type="entry name" value="RNaseH_sf"/>
</dbReference>
<dbReference type="EC" id="2.7.7.7" evidence="1"/>
<dbReference type="GO" id="GO:0045004">
    <property type="term" value="P:DNA replication proofreading"/>
    <property type="evidence" value="ECO:0007669"/>
    <property type="project" value="TreeGrafter"/>
</dbReference>
<dbReference type="SUPFAM" id="SSF82771">
    <property type="entry name" value="GIY-YIG endonuclease"/>
    <property type="match status" value="1"/>
</dbReference>
<dbReference type="GO" id="GO:0008408">
    <property type="term" value="F:3'-5' exonuclease activity"/>
    <property type="evidence" value="ECO:0007669"/>
    <property type="project" value="TreeGrafter"/>
</dbReference>
<dbReference type="RefSeq" id="WP_144280177.1">
    <property type="nucleotide sequence ID" value="NZ_CP041730.1"/>
</dbReference>
<keyword evidence="7" id="KW-1185">Reference proteome</keyword>
<dbReference type="GO" id="GO:0006289">
    <property type="term" value="P:nucleotide-excision repair"/>
    <property type="evidence" value="ECO:0007669"/>
    <property type="project" value="InterPro"/>
</dbReference>
<evidence type="ECO:0000313" key="7">
    <source>
        <dbReference type="Proteomes" id="UP000317550"/>
    </source>
</evidence>
<dbReference type="AlphaFoldDB" id="A0A516SKW9"/>
<dbReference type="InterPro" id="IPR035901">
    <property type="entry name" value="GIY-YIG_endonuc_sf"/>
</dbReference>
<dbReference type="SUPFAM" id="SSF53098">
    <property type="entry name" value="Ribonuclease H-like"/>
    <property type="match status" value="1"/>
</dbReference>
<dbReference type="Proteomes" id="UP000317550">
    <property type="component" value="Chromosome"/>
</dbReference>
<comment type="catalytic activity">
    <reaction evidence="4">
        <text>DNA(n) + a 2'-deoxyribonucleoside 5'-triphosphate = DNA(n+1) + diphosphate</text>
        <dbReference type="Rhea" id="RHEA:22508"/>
        <dbReference type="Rhea" id="RHEA-COMP:17339"/>
        <dbReference type="Rhea" id="RHEA-COMP:17340"/>
        <dbReference type="ChEBI" id="CHEBI:33019"/>
        <dbReference type="ChEBI" id="CHEBI:61560"/>
        <dbReference type="ChEBI" id="CHEBI:173112"/>
        <dbReference type="EC" id="2.7.7.7"/>
    </reaction>
</comment>
<evidence type="ECO:0000256" key="1">
    <source>
        <dbReference type="ARBA" id="ARBA00012417"/>
    </source>
</evidence>
<evidence type="ECO:0000256" key="2">
    <source>
        <dbReference type="ARBA" id="ARBA00025483"/>
    </source>
</evidence>
<organism evidence="6 7">
    <name type="scientific">Chitinimonas arctica</name>
    <dbReference type="NCBI Taxonomy" id="2594795"/>
    <lineage>
        <taxon>Bacteria</taxon>
        <taxon>Pseudomonadati</taxon>
        <taxon>Pseudomonadota</taxon>
        <taxon>Betaproteobacteria</taxon>
        <taxon>Neisseriales</taxon>
        <taxon>Chitinibacteraceae</taxon>
        <taxon>Chitinimonas</taxon>
    </lineage>
</organism>
<dbReference type="Gene3D" id="3.30.420.10">
    <property type="entry name" value="Ribonuclease H-like superfamily/Ribonuclease H"/>
    <property type="match status" value="1"/>
</dbReference>
<dbReference type="Pfam" id="PF00929">
    <property type="entry name" value="RNase_T"/>
    <property type="match status" value="1"/>
</dbReference>
<dbReference type="PROSITE" id="PS50164">
    <property type="entry name" value="GIY_YIG"/>
    <property type="match status" value="1"/>
</dbReference>
<dbReference type="GO" id="GO:0003677">
    <property type="term" value="F:DNA binding"/>
    <property type="evidence" value="ECO:0007669"/>
    <property type="project" value="InterPro"/>
</dbReference>
<evidence type="ECO:0000256" key="3">
    <source>
        <dbReference type="ARBA" id="ARBA00026073"/>
    </source>
</evidence>
<comment type="function">
    <text evidence="2">DNA polymerase III is a complex, multichain enzyme responsible for most of the replicative synthesis in bacteria. The epsilon subunit contain the editing function and is a proofreading 3'-5' exonuclease.</text>
</comment>
<dbReference type="PANTHER" id="PTHR30231:SF37">
    <property type="entry name" value="EXODEOXYRIBONUCLEASE 10"/>
    <property type="match status" value="1"/>
</dbReference>
<dbReference type="CDD" id="cd10434">
    <property type="entry name" value="GIY-YIG_UvrC_Cho"/>
    <property type="match status" value="1"/>
</dbReference>
<reference evidence="7" key="1">
    <citation type="submission" date="2019-07" db="EMBL/GenBank/DDBJ databases">
        <title>Chitinimonas sp. nov., isolated from Ny-Alesund, arctica soil.</title>
        <authorList>
            <person name="Xu Q."/>
            <person name="Peng F."/>
        </authorList>
    </citation>
    <scope>NUCLEOTIDE SEQUENCE [LARGE SCALE GENOMIC DNA]</scope>
    <source>
        <strain evidence="7">R3-44</strain>
    </source>
</reference>
<accession>A0A516SKW9</accession>
<sequence length="472" mass="51652">MSFSLDQPFIFVDLETTGANPERDRITEIGLVAWEGGEAREWSTLVNPQTTIPPFICQLTGISDAMVAQAPAFADIAAEVMARLQGHVFVAHNARFDYGFLRNEFKRAGLDFRARVICTVKLSRKLFPGEYKHNLDAVAARNGLSADGVRHRALTDARLIHQFLVKLRQELPEDTLAGVLADISRQAGPPAGLDAEMIDRLPDGEGVYLIFGEAGQPLYVGRSKQLQRGVLAHFAPPGRGNKALRIQQPISRIEWVSTAGEFGAMLAEAKLLKSLEPSLNPPRRGQAELCAWRYLPNADGSAQVQLVHAAELDFGREAGLYGLYANPREANHTLRKIAEVHKLCLVRLGLEQAGRRRAAPCSAMPLGRCRGACVGKETALSHQARVSAVLAKLALARWPYAGAVLIREQNPGSTACDLHLIDHWRYLGSAANEAEMQVLLANPPPGEFDADIYKLLNKQLREGSGLKVETIS</sequence>
<dbReference type="EMBL" id="CP041730">
    <property type="protein sequence ID" value="QDQ28794.1"/>
    <property type="molecule type" value="Genomic_DNA"/>
</dbReference>
<dbReference type="GO" id="GO:0005829">
    <property type="term" value="C:cytosol"/>
    <property type="evidence" value="ECO:0007669"/>
    <property type="project" value="TreeGrafter"/>
</dbReference>
<proteinExistence type="predicted"/>
<dbReference type="GO" id="GO:0003887">
    <property type="term" value="F:DNA-directed DNA polymerase activity"/>
    <property type="evidence" value="ECO:0007669"/>
    <property type="project" value="UniProtKB-EC"/>
</dbReference>
<comment type="subunit">
    <text evidence="3">DNA polymerase III contains a core (composed of alpha, epsilon and theta chains) that associates with a tau subunit. This core dimerizes to form the POLIII' complex. PolIII' associates with the gamma complex (composed of gamma, delta, delta', psi and chi chains) and with the beta chain to form the complete DNA polymerase III complex.</text>
</comment>
<dbReference type="InterPro" id="IPR012337">
    <property type="entry name" value="RNaseH-like_sf"/>
</dbReference>
<dbReference type="FunFam" id="3.30.420.10:FF:000045">
    <property type="entry name" value="3'-5' exonuclease DinG"/>
    <property type="match status" value="1"/>
</dbReference>
<dbReference type="InterPro" id="IPR013520">
    <property type="entry name" value="Ribonucl_H"/>
</dbReference>
<evidence type="ECO:0000313" key="6">
    <source>
        <dbReference type="EMBL" id="QDQ28794.1"/>
    </source>
</evidence>
<protein>
    <recommendedName>
        <fullName evidence="1">DNA-directed DNA polymerase</fullName>
        <ecNumber evidence="1">2.7.7.7</ecNumber>
    </recommendedName>
</protein>
<dbReference type="Gene3D" id="3.40.1440.10">
    <property type="entry name" value="GIY-YIG endonuclease"/>
    <property type="match status" value="1"/>
</dbReference>
<dbReference type="PANTHER" id="PTHR30231">
    <property type="entry name" value="DNA POLYMERASE III SUBUNIT EPSILON"/>
    <property type="match status" value="1"/>
</dbReference>